<dbReference type="RefSeq" id="YP_009722363.1">
    <property type="nucleotide sequence ID" value="NC_045397.1"/>
</dbReference>
<geneLocation type="mitochondrion" evidence="1"/>
<name>A0A650AFE4_9PEZI</name>
<reference evidence="1" key="1">
    <citation type="submission" date="2019-02" db="EMBL/GenBank/DDBJ databases">
        <title>The largest mitochondrial genome of Morchella importuna (272.2 kb) among fungi reservoir of numerous mitochondrial ORFs, repeatitive sequences and nuclear genome horizontal transfer.</title>
        <authorList>
            <person name="Liu W."/>
            <person name="Bian Y."/>
        </authorList>
    </citation>
    <scope>NUCLEOTIDE SEQUENCE</scope>
</reference>
<dbReference type="AlphaFoldDB" id="A0A650AFE4"/>
<accession>A0A650AFE4</accession>
<protein>
    <submittedName>
        <fullName evidence="1">Uncharacterized protein</fullName>
    </submittedName>
</protein>
<evidence type="ECO:0000313" key="1">
    <source>
        <dbReference type="EMBL" id="QGN66765.1"/>
    </source>
</evidence>
<proteinExistence type="predicted"/>
<keyword evidence="1" id="KW-0496">Mitochondrion</keyword>
<dbReference type="GeneID" id="42906088"/>
<organism evidence="1">
    <name type="scientific">Morchella importuna</name>
    <dbReference type="NCBI Taxonomy" id="1174673"/>
    <lineage>
        <taxon>Eukaryota</taxon>
        <taxon>Fungi</taxon>
        <taxon>Dikarya</taxon>
        <taxon>Ascomycota</taxon>
        <taxon>Pezizomycotina</taxon>
        <taxon>Pezizomycetes</taxon>
        <taxon>Pezizales</taxon>
        <taxon>Morchellaceae</taxon>
        <taxon>Morchella</taxon>
    </lineage>
</organism>
<gene>
    <name evidence="1" type="primary">orf110</name>
</gene>
<sequence>MLVRKSGRMEGGPKRGKRKIDLALSEAGLDSFCLDFYILPKELLENCDKVKIRNLSLCLEQLWILLLNPEYNVVKVAGSNAGYKHSDESIENNKIRNSKAAPLSLNYLYI</sequence>
<dbReference type="EMBL" id="MK527108">
    <property type="protein sequence ID" value="QGN66765.1"/>
    <property type="molecule type" value="Genomic_DNA"/>
</dbReference>